<organism evidence="1 2">
    <name type="scientific">Muraenolepis orangiensis</name>
    <name type="common">Patagonian moray cod</name>
    <dbReference type="NCBI Taxonomy" id="630683"/>
    <lineage>
        <taxon>Eukaryota</taxon>
        <taxon>Metazoa</taxon>
        <taxon>Chordata</taxon>
        <taxon>Craniata</taxon>
        <taxon>Vertebrata</taxon>
        <taxon>Euteleostomi</taxon>
        <taxon>Actinopterygii</taxon>
        <taxon>Neopterygii</taxon>
        <taxon>Teleostei</taxon>
        <taxon>Neoteleostei</taxon>
        <taxon>Acanthomorphata</taxon>
        <taxon>Zeiogadaria</taxon>
        <taxon>Gadariae</taxon>
        <taxon>Gadiformes</taxon>
        <taxon>Muraenolepidoidei</taxon>
        <taxon>Muraenolepididae</taxon>
        <taxon>Muraenolepis</taxon>
    </lineage>
</organism>
<gene>
    <name evidence="1" type="ORF">NHX12_028168</name>
</gene>
<accession>A0A9Q0D7H3</accession>
<dbReference type="Proteomes" id="UP001148018">
    <property type="component" value="Unassembled WGS sequence"/>
</dbReference>
<evidence type="ECO:0000313" key="1">
    <source>
        <dbReference type="EMBL" id="KAJ3583304.1"/>
    </source>
</evidence>
<keyword evidence="2" id="KW-1185">Reference proteome</keyword>
<dbReference type="EMBL" id="JANIIK010000451">
    <property type="protein sequence ID" value="KAJ3583304.1"/>
    <property type="molecule type" value="Genomic_DNA"/>
</dbReference>
<name>A0A9Q0D7H3_9TELE</name>
<protein>
    <submittedName>
        <fullName evidence="1">Uncharacterized protein</fullName>
    </submittedName>
</protein>
<sequence length="90" mass="9555">MGAAEKSLGMGVQPPYRGAEVVKEDATVIWRSPGCALGETQATARGPEALSSFTASGVESSSSWSCLGHNAEEHERMVDLRELAFKKEDG</sequence>
<reference evidence="1" key="1">
    <citation type="submission" date="2022-07" db="EMBL/GenBank/DDBJ databases">
        <title>Chromosome-level genome of Muraenolepis orangiensis.</title>
        <authorList>
            <person name="Kim J."/>
        </authorList>
    </citation>
    <scope>NUCLEOTIDE SEQUENCE</scope>
    <source>
        <strain evidence="1">KU_S4_2022</strain>
        <tissue evidence="1">Muscle</tissue>
    </source>
</reference>
<comment type="caution">
    <text evidence="1">The sequence shown here is derived from an EMBL/GenBank/DDBJ whole genome shotgun (WGS) entry which is preliminary data.</text>
</comment>
<proteinExistence type="predicted"/>
<evidence type="ECO:0000313" key="2">
    <source>
        <dbReference type="Proteomes" id="UP001148018"/>
    </source>
</evidence>
<dbReference type="AlphaFoldDB" id="A0A9Q0D7H3"/>